<proteinExistence type="predicted"/>
<dbReference type="Proteomes" id="UP000253606">
    <property type="component" value="Chromosome"/>
</dbReference>
<accession>A0A2Z5G5H1</accession>
<dbReference type="Gene3D" id="2.60.40.1120">
    <property type="entry name" value="Carboxypeptidase-like, regulatory domain"/>
    <property type="match status" value="1"/>
</dbReference>
<dbReference type="InterPro" id="IPR036942">
    <property type="entry name" value="Beta-barrel_TonB_sf"/>
</dbReference>
<evidence type="ECO:0000256" key="3">
    <source>
        <dbReference type="ARBA" id="ARBA00023237"/>
    </source>
</evidence>
<dbReference type="Pfam" id="PF13620">
    <property type="entry name" value="CarboxypepD_reg"/>
    <property type="match status" value="1"/>
</dbReference>
<dbReference type="EMBL" id="CP030840">
    <property type="protein sequence ID" value="AXC13895.1"/>
    <property type="molecule type" value="Genomic_DNA"/>
</dbReference>
<evidence type="ECO:0000256" key="1">
    <source>
        <dbReference type="ARBA" id="ARBA00004442"/>
    </source>
</evidence>
<protein>
    <submittedName>
        <fullName evidence="5">Oar protein</fullName>
    </submittedName>
</protein>
<dbReference type="GO" id="GO:0009279">
    <property type="term" value="C:cell outer membrane"/>
    <property type="evidence" value="ECO:0007669"/>
    <property type="project" value="UniProtKB-SubCell"/>
</dbReference>
<gene>
    <name evidence="5" type="ORF">ACPOL_4623</name>
</gene>
<evidence type="ECO:0000313" key="5">
    <source>
        <dbReference type="EMBL" id="AXC13895.1"/>
    </source>
</evidence>
<keyword evidence="2" id="KW-0472">Membrane</keyword>
<evidence type="ECO:0000256" key="2">
    <source>
        <dbReference type="ARBA" id="ARBA00023136"/>
    </source>
</evidence>
<evidence type="ECO:0000313" key="6">
    <source>
        <dbReference type="Proteomes" id="UP000253606"/>
    </source>
</evidence>
<keyword evidence="3" id="KW-0998">Cell outer membrane</keyword>
<keyword evidence="6" id="KW-1185">Reference proteome</keyword>
<dbReference type="OrthoDB" id="127077at2"/>
<dbReference type="KEGG" id="abas:ACPOL_4623"/>
<evidence type="ECO:0000259" key="4">
    <source>
        <dbReference type="Pfam" id="PF25183"/>
    </source>
</evidence>
<name>A0A2Z5G5H1_9BACT</name>
<dbReference type="SUPFAM" id="SSF49464">
    <property type="entry name" value="Carboxypeptidase regulatory domain-like"/>
    <property type="match status" value="1"/>
</dbReference>
<comment type="subcellular location">
    <subcellularLocation>
        <location evidence="1">Cell outer membrane</location>
    </subcellularLocation>
</comment>
<dbReference type="Pfam" id="PF25183">
    <property type="entry name" value="OMP_b-brl_4"/>
    <property type="match status" value="1"/>
</dbReference>
<dbReference type="InterPro" id="IPR057601">
    <property type="entry name" value="Oar-like_b-barrel"/>
</dbReference>
<dbReference type="SUPFAM" id="SSF56935">
    <property type="entry name" value="Porins"/>
    <property type="match status" value="1"/>
</dbReference>
<feature type="domain" description="TonB-dependent transporter Oar-like beta-barrel" evidence="4">
    <location>
        <begin position="259"/>
        <end position="1302"/>
    </location>
</feature>
<organism evidence="5 6">
    <name type="scientific">Acidisarcina polymorpha</name>
    <dbReference type="NCBI Taxonomy" id="2211140"/>
    <lineage>
        <taxon>Bacteria</taxon>
        <taxon>Pseudomonadati</taxon>
        <taxon>Acidobacteriota</taxon>
        <taxon>Terriglobia</taxon>
        <taxon>Terriglobales</taxon>
        <taxon>Acidobacteriaceae</taxon>
        <taxon>Acidisarcina</taxon>
    </lineage>
</organism>
<reference evidence="5 6" key="1">
    <citation type="journal article" date="2018" name="Front. Microbiol.">
        <title>Hydrolytic Capabilities as a Key to Environmental Success: Chitinolytic and Cellulolytic Acidobacteria From Acidic Sub-arctic Soils and Boreal Peatlands.</title>
        <authorList>
            <person name="Belova S.E."/>
            <person name="Ravin N.V."/>
            <person name="Pankratov T.A."/>
            <person name="Rakitin A.L."/>
            <person name="Ivanova A.A."/>
            <person name="Beletsky A.V."/>
            <person name="Mardanov A.V."/>
            <person name="Sinninghe Damste J.S."/>
            <person name="Dedysh S.N."/>
        </authorList>
    </citation>
    <scope>NUCLEOTIDE SEQUENCE [LARGE SCALE GENOMIC DNA]</scope>
    <source>
        <strain evidence="5 6">SBC82</strain>
    </source>
</reference>
<dbReference type="Gene3D" id="2.40.170.20">
    <property type="entry name" value="TonB-dependent receptor, beta-barrel domain"/>
    <property type="match status" value="1"/>
</dbReference>
<dbReference type="InterPro" id="IPR008969">
    <property type="entry name" value="CarboxyPept-like_regulatory"/>
</dbReference>
<sequence length="1309" mass="139431">MDFPGGNMCKRLLVALVIFVVLVVAPVLLAQSGTGNITGRVTDPTGAVIPGAKILATNLDTGVVKEATTNSAGVYLLQELKPGHYSLQASAPNFKTLLRSGVTLDVEDQLGVDLALEVGAVSDTVTVKQDTSGLRTEDAQTGEVVTNALVENIPNISTGSIRDPFALISIAGNVQGTGGRAGYGIGLNGINSPSTTRINGGRTEATEYLVDGIPVTFGFVHNVSNATPATEDVAEFKVITNGLSAEYGRLSGGALSIATQAGTNNLHGQLFEYNQNAFLNANNYQNTAQTPVASKSNFRQNDFGIAMGGPVILPHYNGHNKTFWFANYEGLRSSQSGNVQLAQTITDQERTGDMRDIGTPEGEASGNDPYPQVWNPYQYNPNQVVDPNTGNLTYEKYLSQDPRCPGQNGECIPQGELNPITQAYIALLPHPNHAVIAGSGTAGNFSIRQPGTITQNNWSVRIDQNLSEKSNMYARFSYSSGSTYTGPLNPVLGTASYNNIDGGYSATLHYNHAFSPTTLLDVYVGGNYNPFSGGNTLPSSYDNSNLGLSSNVLALIGTKNNIFNVHNGPFSEAMNFGGNLPGGGQLWPMLQAAVYNKIASTSYSYGGSMTKILGRHSLKFGYEGRRYFDNPLTSSQAASNNDGDGLAFTADAVVNQYLDTGSNTWGSQANSSGLGQFLLGVDTWAQITAQVGRSLAQNYYASYVQDDFKATPKLTLNLGLRWEMESPVTERHNNLSLWDPNAAPPFSIVPGYSFSAAVAAAGLNPADVQTPPWINGYLPGNLVLAGTPEHPARTATGYYPWNFSPRLGFAYQIDSKTVVRGSFAFMYLPTSGNITSYGDAPGVTYSTQASNNPTQIANYSALPGQGLSSVSDLFTPAQITTFEHNTHAANIQTTQTIVGTGGVNIHSHMPRESDWGLSVQRQLPGGWLMELIYSANYSDSLLAEATPSRFPANLHTGGPNGSNASIYTTPVAAPFGSQIPCINPNSCGIIGSTMSLGILEYPYPYYGPTLVEDSNIGKSNYESGSVRVEHRYNSGLYLLFNYTYSKSLDDAGGADNNLGGPGTGTGTGGKPYQTVYTIASSYGLSSLDVANKASLTYIYDLPFGQGRKWVNQTQGVGHAILNGVAGGWSFAGLSQWYSGTPISIAPQGTQQDSVTVYNFYTGLSLLPGYTLSDLFAKNFRGNGSVKVPYGGTPKSGAVGRFNCAAAESYGGTPQSNCWTVTPFTNGNIPSVVGEARNPGNWITNLSFMKNFPVGSDGSRYFQLRLEATNAFNHPGYGNYDNNPQDSTFGYVINPANAERHMQVGGRFVF</sequence>